<keyword evidence="3" id="KW-1185">Reference proteome</keyword>
<keyword evidence="1" id="KW-0812">Transmembrane</keyword>
<dbReference type="EMBL" id="JBHRZG010000010">
    <property type="protein sequence ID" value="MFC3833036.1"/>
    <property type="molecule type" value="Genomic_DNA"/>
</dbReference>
<feature type="transmembrane region" description="Helical" evidence="1">
    <location>
        <begin position="5"/>
        <end position="22"/>
    </location>
</feature>
<accession>A0ABV7Z9Q5</accession>
<evidence type="ECO:0000313" key="2">
    <source>
        <dbReference type="EMBL" id="MFC3833036.1"/>
    </source>
</evidence>
<gene>
    <name evidence="2" type="ORF">ACFOSB_09230</name>
</gene>
<dbReference type="Proteomes" id="UP001595803">
    <property type="component" value="Unassembled WGS sequence"/>
</dbReference>
<keyword evidence="1" id="KW-1133">Transmembrane helix</keyword>
<name>A0ABV7Z9Q5_9DEIO</name>
<feature type="transmembrane region" description="Helical" evidence="1">
    <location>
        <begin position="67"/>
        <end position="86"/>
    </location>
</feature>
<reference evidence="3" key="1">
    <citation type="journal article" date="2019" name="Int. J. Syst. Evol. Microbiol.">
        <title>The Global Catalogue of Microorganisms (GCM) 10K type strain sequencing project: providing services to taxonomists for standard genome sequencing and annotation.</title>
        <authorList>
            <consortium name="The Broad Institute Genomics Platform"/>
            <consortium name="The Broad Institute Genome Sequencing Center for Infectious Disease"/>
            <person name="Wu L."/>
            <person name="Ma J."/>
        </authorList>
    </citation>
    <scope>NUCLEOTIDE SEQUENCE [LARGE SCALE GENOMIC DNA]</scope>
    <source>
        <strain evidence="3">CCTCC AB 2017081</strain>
    </source>
</reference>
<feature type="transmembrane region" description="Helical" evidence="1">
    <location>
        <begin position="92"/>
        <end position="114"/>
    </location>
</feature>
<dbReference type="RefSeq" id="WP_295820591.1">
    <property type="nucleotide sequence ID" value="NZ_JBHRZG010000010.1"/>
</dbReference>
<evidence type="ECO:0000256" key="1">
    <source>
        <dbReference type="SAM" id="Phobius"/>
    </source>
</evidence>
<sequence>MLRAVYAITGLLFVLTGLYLYFLPPGVAALLGVAPLWLARASGGVVLAWGAVTLAGSARPDTLRTGALVGGNLLLVAALLPPVIAQGGVLPAALRTVLLGVAAVLAVLAVLAVVSHPSVRRRGL</sequence>
<keyword evidence="1" id="KW-0472">Membrane</keyword>
<protein>
    <submittedName>
        <fullName evidence="2">Uncharacterized protein</fullName>
    </submittedName>
</protein>
<feature type="transmembrane region" description="Helical" evidence="1">
    <location>
        <begin position="34"/>
        <end position="55"/>
    </location>
</feature>
<proteinExistence type="predicted"/>
<comment type="caution">
    <text evidence="2">The sequence shown here is derived from an EMBL/GenBank/DDBJ whole genome shotgun (WGS) entry which is preliminary data.</text>
</comment>
<evidence type="ECO:0000313" key="3">
    <source>
        <dbReference type="Proteomes" id="UP001595803"/>
    </source>
</evidence>
<organism evidence="2 3">
    <name type="scientific">Deinococcus rufus</name>
    <dbReference type="NCBI Taxonomy" id="2136097"/>
    <lineage>
        <taxon>Bacteria</taxon>
        <taxon>Thermotogati</taxon>
        <taxon>Deinococcota</taxon>
        <taxon>Deinococci</taxon>
        <taxon>Deinococcales</taxon>
        <taxon>Deinococcaceae</taxon>
        <taxon>Deinococcus</taxon>
    </lineage>
</organism>